<dbReference type="AlphaFoldDB" id="A0A419F8L8"/>
<accession>A0A419F8L8</accession>
<evidence type="ECO:0000313" key="4">
    <source>
        <dbReference type="Proteomes" id="UP000285961"/>
    </source>
</evidence>
<feature type="transmembrane region" description="Helical" evidence="1">
    <location>
        <begin position="71"/>
        <end position="95"/>
    </location>
</feature>
<dbReference type="EMBL" id="QZKI01000009">
    <property type="protein sequence ID" value="RJP74888.1"/>
    <property type="molecule type" value="Genomic_DNA"/>
</dbReference>
<feature type="chain" id="PRO_5019472653" evidence="2">
    <location>
        <begin position="25"/>
        <end position="309"/>
    </location>
</feature>
<keyword evidence="2" id="KW-0732">Signal</keyword>
<reference evidence="3 4" key="1">
    <citation type="journal article" date="2017" name="ISME J.">
        <title>Energy and carbon metabolisms in a deep terrestrial subsurface fluid microbial community.</title>
        <authorList>
            <person name="Momper L."/>
            <person name="Jungbluth S.P."/>
            <person name="Lee M.D."/>
            <person name="Amend J.P."/>
        </authorList>
    </citation>
    <scope>NUCLEOTIDE SEQUENCE [LARGE SCALE GENOMIC DNA]</scope>
    <source>
        <strain evidence="3">SURF_17</strain>
    </source>
</reference>
<gene>
    <name evidence="3" type="ORF">C4532_01395</name>
</gene>
<dbReference type="Proteomes" id="UP000285961">
    <property type="component" value="Unassembled WGS sequence"/>
</dbReference>
<evidence type="ECO:0000256" key="1">
    <source>
        <dbReference type="SAM" id="Phobius"/>
    </source>
</evidence>
<protein>
    <submittedName>
        <fullName evidence="3">Uncharacterized protein</fullName>
    </submittedName>
</protein>
<comment type="caution">
    <text evidence="3">The sequence shown here is derived from an EMBL/GenBank/DDBJ whole genome shotgun (WGS) entry which is preliminary data.</text>
</comment>
<keyword evidence="1" id="KW-0472">Membrane</keyword>
<feature type="transmembrane region" description="Helical" evidence="1">
    <location>
        <begin position="115"/>
        <end position="136"/>
    </location>
</feature>
<keyword evidence="1" id="KW-1133">Transmembrane helix</keyword>
<sequence length="309" mass="34106">MRRIMKSPALFALLIMLVPAAAEAHTVIPFVSTPVTPPRGWWWLIAAFALASGVIDWHALKGLGVQTWRFILLQVKCVVLLFACLFIIGAPIHFFSGQLLPTPIPFGRAFYHTPTLFDLIPFLSWNALGLILFRVFKKRLYRNVGLAPGPMHTSLIRRAEMLYVGLLIPFLATNALTHGWLGPRIHQACERNLELIGEGLVGYANAHGGNLPQATITADVMPAVEPYLPDFARGAELYICPVEELCRRKPRTYIWNASFAGASLDENAKPPSTGPVMKCPADHGDVPAPKLNLADLFRLRQEASSKPAD</sequence>
<proteinExistence type="predicted"/>
<keyword evidence="1" id="KW-0812">Transmembrane</keyword>
<feature type="transmembrane region" description="Helical" evidence="1">
    <location>
        <begin position="161"/>
        <end position="181"/>
    </location>
</feature>
<evidence type="ECO:0000313" key="3">
    <source>
        <dbReference type="EMBL" id="RJP74888.1"/>
    </source>
</evidence>
<organism evidence="3 4">
    <name type="scientific">Candidatus Abyssobacteria bacterium SURF_17</name>
    <dbReference type="NCBI Taxonomy" id="2093361"/>
    <lineage>
        <taxon>Bacteria</taxon>
        <taxon>Pseudomonadati</taxon>
        <taxon>Candidatus Hydrogenedentota</taxon>
        <taxon>Candidatus Abyssobacteria</taxon>
    </lineage>
</organism>
<feature type="signal peptide" evidence="2">
    <location>
        <begin position="1"/>
        <end position="24"/>
    </location>
</feature>
<name>A0A419F8L8_9BACT</name>
<evidence type="ECO:0000256" key="2">
    <source>
        <dbReference type="SAM" id="SignalP"/>
    </source>
</evidence>
<feature type="transmembrane region" description="Helical" evidence="1">
    <location>
        <begin position="40"/>
        <end position="59"/>
    </location>
</feature>